<evidence type="ECO:0008006" key="4">
    <source>
        <dbReference type="Google" id="ProtNLM"/>
    </source>
</evidence>
<dbReference type="Gramene" id="TraesKAR5D01G0315070.1">
    <property type="protein sequence ID" value="cds.TraesKAR5D01G0315070.1"/>
    <property type="gene ID" value="TraesKAR5D01G0315070"/>
</dbReference>
<dbReference type="PANTHER" id="PTHR31175">
    <property type="entry name" value="AUXIN-RESPONSIVE FAMILY PROTEIN"/>
    <property type="match status" value="1"/>
</dbReference>
<name>A0A3B6MWB3_WHEAT</name>
<dbReference type="Gramene" id="TraesRN5D0100827700.1">
    <property type="protein sequence ID" value="TraesRN5D0100827700.1"/>
    <property type="gene ID" value="TraesRN5D0100827700"/>
</dbReference>
<accession>A0A3B6MWB3</accession>
<dbReference type="PaxDb" id="4565-Traes_5DL_51E16159F.2"/>
<dbReference type="Gramene" id="TraesCAD_scaffold_034297_01G000100.1">
    <property type="protein sequence ID" value="TraesCAD_scaffold_034297_01G000100.1"/>
    <property type="gene ID" value="TraesCAD_scaffold_034297_01G000100"/>
</dbReference>
<dbReference type="Gramene" id="TraesCS5D03G0789400.1">
    <property type="protein sequence ID" value="TraesCS5D03G0789400.1.CDS"/>
    <property type="gene ID" value="TraesCS5D03G0789400"/>
</dbReference>
<dbReference type="GO" id="GO:0009733">
    <property type="term" value="P:response to auxin"/>
    <property type="evidence" value="ECO:0007669"/>
    <property type="project" value="InterPro"/>
</dbReference>
<keyword evidence="3" id="KW-1185">Reference proteome</keyword>
<protein>
    <recommendedName>
        <fullName evidence="4">Auxin-responsive protein SAUR36</fullName>
    </recommendedName>
</protein>
<dbReference type="OMA" id="WIRRDAS"/>
<dbReference type="InterPro" id="IPR003676">
    <property type="entry name" value="SAUR_fam"/>
</dbReference>
<dbReference type="EnsemblPlants" id="TraesCS5D02G349100.1">
    <property type="protein sequence ID" value="TraesCS5D02G349100.1"/>
    <property type="gene ID" value="TraesCS5D02G349100"/>
</dbReference>
<sequence length="269" mass="29451">MVGAKRLAQLAKKCQRVDALGRKRLTVLAKQDQDCCNSVPARGHCVMYTDDGRRFEVPLEYLGTTIFGELLRMSQEEFGFAIDGKITLPCDAAVMEYAICLLRRNAFTEVEVESAFLKTTMMSAKNLAQLAKKWQRVVAMGRKRLTSSTSGGETGGPCGTSCSPVAGKGHFVVYTTDGARFEVPLVFLGTTVFDELLRMSPEEFGFTGVDGDRITLPCDASMMEYALCLLRRSASSDMEAAFLNTMAMPCHYHAEPHLGVSQHNGVCSS</sequence>
<dbReference type="OrthoDB" id="1936278at2759"/>
<dbReference type="Gramene" id="TraesCLE_scaffold_029777_01G000200.1">
    <property type="protein sequence ID" value="TraesCLE_scaffold_029777_01G000200.1"/>
    <property type="gene ID" value="TraesCLE_scaffold_029777_01G000200"/>
</dbReference>
<evidence type="ECO:0000256" key="1">
    <source>
        <dbReference type="ARBA" id="ARBA00006974"/>
    </source>
</evidence>
<dbReference type="Proteomes" id="UP000019116">
    <property type="component" value="Chromosome 5D"/>
</dbReference>
<dbReference type="Gramene" id="TraesCS5D02G349100.1">
    <property type="protein sequence ID" value="TraesCS5D02G349100.1"/>
    <property type="gene ID" value="TraesCS5D02G349100"/>
</dbReference>
<organism evidence="2">
    <name type="scientific">Triticum aestivum</name>
    <name type="common">Wheat</name>
    <dbReference type="NCBI Taxonomy" id="4565"/>
    <lineage>
        <taxon>Eukaryota</taxon>
        <taxon>Viridiplantae</taxon>
        <taxon>Streptophyta</taxon>
        <taxon>Embryophyta</taxon>
        <taxon>Tracheophyta</taxon>
        <taxon>Spermatophyta</taxon>
        <taxon>Magnoliopsida</taxon>
        <taxon>Liliopsida</taxon>
        <taxon>Poales</taxon>
        <taxon>Poaceae</taxon>
        <taxon>BOP clade</taxon>
        <taxon>Pooideae</taxon>
        <taxon>Triticodae</taxon>
        <taxon>Triticeae</taxon>
        <taxon>Triticinae</taxon>
        <taxon>Triticum</taxon>
    </lineage>
</organism>
<dbReference type="Gramene" id="TraesWEE_scaffold_019198_01G000500.1">
    <property type="protein sequence ID" value="TraesWEE_scaffold_019198_01G000500.1"/>
    <property type="gene ID" value="TraesWEE_scaffold_019198_01G000500"/>
</dbReference>
<dbReference type="PANTHER" id="PTHR31175:SF72">
    <property type="entry name" value="AUXIN INDUCED PROTEIN"/>
    <property type="match status" value="1"/>
</dbReference>
<reference evidence="2" key="1">
    <citation type="submission" date="2018-08" db="EMBL/GenBank/DDBJ databases">
        <authorList>
            <person name="Rossello M."/>
        </authorList>
    </citation>
    <scope>NUCLEOTIDE SEQUENCE [LARGE SCALE GENOMIC DNA]</scope>
    <source>
        <strain evidence="2">cv. Chinese Spring</strain>
    </source>
</reference>
<proteinExistence type="inferred from homology"/>
<dbReference type="Gramene" id="TraesROB_scaffold_031223_01G000500.1">
    <property type="protein sequence ID" value="TraesROB_scaffold_031223_01G000500.1"/>
    <property type="gene ID" value="TraesROB_scaffold_031223_01G000500"/>
</dbReference>
<reference evidence="2" key="2">
    <citation type="submission" date="2018-10" db="UniProtKB">
        <authorList>
            <consortium name="EnsemblPlants"/>
        </authorList>
    </citation>
    <scope>IDENTIFICATION</scope>
</reference>
<comment type="similarity">
    <text evidence="1">Belongs to the ARG7 family.</text>
</comment>
<evidence type="ECO:0000313" key="2">
    <source>
        <dbReference type="EnsemblPlants" id="TraesCS5D02G349100.1"/>
    </source>
</evidence>
<dbReference type="AlphaFoldDB" id="A0A3B6MWB3"/>
<dbReference type="Pfam" id="PF02519">
    <property type="entry name" value="Auxin_inducible"/>
    <property type="match status" value="2"/>
</dbReference>
<evidence type="ECO:0000313" key="3">
    <source>
        <dbReference type="Proteomes" id="UP000019116"/>
    </source>
</evidence>